<dbReference type="InterPro" id="IPR012337">
    <property type="entry name" value="RNaseH-like_sf"/>
</dbReference>
<dbReference type="InterPro" id="IPR036397">
    <property type="entry name" value="RNaseH_sf"/>
</dbReference>
<feature type="domain" description="Integrase catalytic" evidence="1">
    <location>
        <begin position="1"/>
        <end position="122"/>
    </location>
</feature>
<dbReference type="Gene3D" id="3.30.420.10">
    <property type="entry name" value="Ribonuclease H-like superfamily/Ribonuclease H"/>
    <property type="match status" value="1"/>
</dbReference>
<evidence type="ECO:0000313" key="3">
    <source>
        <dbReference type="Proteomes" id="UP000251314"/>
    </source>
</evidence>
<sequence>MVHLIPGPDTVTAADTASELPSVITACPDISSLRFTSAYRSKLFELLGMWLLMSTVAHPNTNGKAERVNRVLEDVLRSYATSFVSWGSFLPFVELALNNAVHTSTGLRQQRSAPACFSPPRRGSAHGAAWSALAGKKLTARLPPWTVGCLINPGAASAVPTPANYAPKQAARPVDNAAVIDFLLQHQAVARYDALQAAVDKQKENADNRGRKHTDSFTTGGRVLLSTTGIMNSTVTNLGARKTCAAL</sequence>
<dbReference type="OrthoDB" id="4488294at2759"/>
<dbReference type="GO" id="GO:0003676">
    <property type="term" value="F:nucleic acid binding"/>
    <property type="evidence" value="ECO:0007669"/>
    <property type="project" value="InterPro"/>
</dbReference>
<dbReference type="SUPFAM" id="SSF53098">
    <property type="entry name" value="Ribonuclease H-like"/>
    <property type="match status" value="1"/>
</dbReference>
<name>A0A329RYD3_9STRA</name>
<reference evidence="2 3" key="1">
    <citation type="submission" date="2018-01" db="EMBL/GenBank/DDBJ databases">
        <title>Draft genome of the strawberry crown rot pathogen Phytophthora cactorum.</title>
        <authorList>
            <person name="Armitage A.D."/>
            <person name="Lysoe E."/>
            <person name="Nellist C.F."/>
            <person name="Harrison R.J."/>
            <person name="Brurberg M.B."/>
        </authorList>
    </citation>
    <scope>NUCLEOTIDE SEQUENCE [LARGE SCALE GENOMIC DNA]</scope>
    <source>
        <strain evidence="2 3">10300</strain>
    </source>
</reference>
<comment type="caution">
    <text evidence="2">The sequence shown here is derived from an EMBL/GenBank/DDBJ whole genome shotgun (WGS) entry which is preliminary data.</text>
</comment>
<dbReference type="InterPro" id="IPR001584">
    <property type="entry name" value="Integrase_cat-core"/>
</dbReference>
<protein>
    <recommendedName>
        <fullName evidence="1">Integrase catalytic domain-containing protein</fullName>
    </recommendedName>
</protein>
<dbReference type="PROSITE" id="PS50994">
    <property type="entry name" value="INTEGRASE"/>
    <property type="match status" value="1"/>
</dbReference>
<accession>A0A329RYD3</accession>
<dbReference type="Proteomes" id="UP000251314">
    <property type="component" value="Unassembled WGS sequence"/>
</dbReference>
<keyword evidence="3" id="KW-1185">Reference proteome</keyword>
<dbReference type="GO" id="GO:0015074">
    <property type="term" value="P:DNA integration"/>
    <property type="evidence" value="ECO:0007669"/>
    <property type="project" value="InterPro"/>
</dbReference>
<dbReference type="VEuPathDB" id="FungiDB:PC110_g14307"/>
<dbReference type="EMBL" id="MJFZ01000434">
    <property type="protein sequence ID" value="RAW29330.1"/>
    <property type="molecule type" value="Genomic_DNA"/>
</dbReference>
<dbReference type="AlphaFoldDB" id="A0A329RYD3"/>
<evidence type="ECO:0000259" key="1">
    <source>
        <dbReference type="PROSITE" id="PS50994"/>
    </source>
</evidence>
<dbReference type="STRING" id="29920.A0A329RYD3"/>
<organism evidence="2 3">
    <name type="scientific">Phytophthora cactorum</name>
    <dbReference type="NCBI Taxonomy" id="29920"/>
    <lineage>
        <taxon>Eukaryota</taxon>
        <taxon>Sar</taxon>
        <taxon>Stramenopiles</taxon>
        <taxon>Oomycota</taxon>
        <taxon>Peronosporomycetes</taxon>
        <taxon>Peronosporales</taxon>
        <taxon>Peronosporaceae</taxon>
        <taxon>Phytophthora</taxon>
    </lineage>
</organism>
<proteinExistence type="predicted"/>
<gene>
    <name evidence="2" type="ORF">PC110_g14307</name>
</gene>
<evidence type="ECO:0000313" key="2">
    <source>
        <dbReference type="EMBL" id="RAW29330.1"/>
    </source>
</evidence>